<keyword evidence="4" id="KW-1185">Reference proteome</keyword>
<name>A0A6A6Q557_9PEZI</name>
<sequence length="464" mass="51853">MLTRSSIRQHALDQRPLAQCPALSFLYCTPTILGHHNRSIKPNRLLQNAFSRDGLESIMPFSTQARRLQRFRVPKVEHIPFERRDRPRLEKEAHVPFDRSHESRNDRDANIPFERQPGAKPRDSYAELELEGSTITPKERKAFESLLSLQKSRSAAGRQDGKARVKEGGEVTPAPGLDAMLAAEGGKVDADGRRSSEMPEALRALVRESRQKKREDLQGTATQAQTVEFLRETPGPFISQAASKELHSVSKAIETATTDTQVWQVLHERVLSRLPKTGSGSPTVARKQRAKVKEGTPTPEHSIANNGTKVTPLLAETLATHLTQTFTHLVTSFPTSHLPLSILPTLKTFPLSVQQLGASTKLYNQHMSLLYERYADVPGIVDMLAEMEAHGVGFDSGTLEVLDDVLVYAREAGRGEHGAGVRIAWQMERTRGALRETASWRRRIVERVEEEAIRLARVRDGEML</sequence>
<dbReference type="GeneID" id="54473278"/>
<accession>A0A6A6Q557</accession>
<feature type="region of interest" description="Disordered" evidence="1">
    <location>
        <begin position="274"/>
        <end position="306"/>
    </location>
</feature>
<organism evidence="3 4">
    <name type="scientific">Neohortaea acidophila</name>
    <dbReference type="NCBI Taxonomy" id="245834"/>
    <lineage>
        <taxon>Eukaryota</taxon>
        <taxon>Fungi</taxon>
        <taxon>Dikarya</taxon>
        <taxon>Ascomycota</taxon>
        <taxon>Pezizomycotina</taxon>
        <taxon>Dothideomycetes</taxon>
        <taxon>Dothideomycetidae</taxon>
        <taxon>Mycosphaerellales</taxon>
        <taxon>Teratosphaeriaceae</taxon>
        <taxon>Neohortaea</taxon>
    </lineage>
</organism>
<gene>
    <name evidence="3" type="ORF">BDY17DRAFT_288958</name>
</gene>
<dbReference type="GO" id="GO:0005739">
    <property type="term" value="C:mitochondrion"/>
    <property type="evidence" value="ECO:0007669"/>
    <property type="project" value="InterPro"/>
</dbReference>
<dbReference type="InterPro" id="IPR040009">
    <property type="entry name" value="Mtf2/C5D6.12-like"/>
</dbReference>
<evidence type="ECO:0000256" key="1">
    <source>
        <dbReference type="SAM" id="MobiDB-lite"/>
    </source>
</evidence>
<feature type="region of interest" description="Disordered" evidence="1">
    <location>
        <begin position="150"/>
        <end position="176"/>
    </location>
</feature>
<dbReference type="OrthoDB" id="2444174at2759"/>
<dbReference type="AlphaFoldDB" id="A0A6A6Q557"/>
<proteinExistence type="predicted"/>
<dbReference type="EMBL" id="MU001631">
    <property type="protein sequence ID" value="KAF2487432.1"/>
    <property type="molecule type" value="Genomic_DNA"/>
</dbReference>
<protein>
    <recommendedName>
        <fullName evidence="2">Mtf2-like C-terminal domain-containing protein</fullName>
    </recommendedName>
</protein>
<feature type="compositionally biased region" description="Basic and acidic residues" evidence="1">
    <location>
        <begin position="90"/>
        <end position="109"/>
    </location>
</feature>
<feature type="domain" description="Mtf2-like C-terminal" evidence="2">
    <location>
        <begin position="244"/>
        <end position="433"/>
    </location>
</feature>
<dbReference type="PANTHER" id="PTHR39468:SF1">
    <property type="entry name" value="MTF2-LIKE C-TERMINAL DOMAIN-CONTAINING PROTEIN"/>
    <property type="match status" value="1"/>
</dbReference>
<dbReference type="Proteomes" id="UP000799767">
    <property type="component" value="Unassembled WGS sequence"/>
</dbReference>
<dbReference type="RefSeq" id="XP_033594001.1">
    <property type="nucleotide sequence ID" value="XM_033732276.1"/>
</dbReference>
<reference evidence="3" key="1">
    <citation type="journal article" date="2020" name="Stud. Mycol.">
        <title>101 Dothideomycetes genomes: a test case for predicting lifestyles and emergence of pathogens.</title>
        <authorList>
            <person name="Haridas S."/>
            <person name="Albert R."/>
            <person name="Binder M."/>
            <person name="Bloem J."/>
            <person name="Labutti K."/>
            <person name="Salamov A."/>
            <person name="Andreopoulos B."/>
            <person name="Baker S."/>
            <person name="Barry K."/>
            <person name="Bills G."/>
            <person name="Bluhm B."/>
            <person name="Cannon C."/>
            <person name="Castanera R."/>
            <person name="Culley D."/>
            <person name="Daum C."/>
            <person name="Ezra D."/>
            <person name="Gonzalez J."/>
            <person name="Henrissat B."/>
            <person name="Kuo A."/>
            <person name="Liang C."/>
            <person name="Lipzen A."/>
            <person name="Lutzoni F."/>
            <person name="Magnuson J."/>
            <person name="Mondo S."/>
            <person name="Nolan M."/>
            <person name="Ohm R."/>
            <person name="Pangilinan J."/>
            <person name="Park H.-J."/>
            <person name="Ramirez L."/>
            <person name="Alfaro M."/>
            <person name="Sun H."/>
            <person name="Tritt A."/>
            <person name="Yoshinaga Y."/>
            <person name="Zwiers L.-H."/>
            <person name="Turgeon B."/>
            <person name="Goodwin S."/>
            <person name="Spatafora J."/>
            <person name="Crous P."/>
            <person name="Grigoriev I."/>
        </authorList>
    </citation>
    <scope>NUCLEOTIDE SEQUENCE</scope>
    <source>
        <strain evidence="3">CBS 113389</strain>
    </source>
</reference>
<evidence type="ECO:0000313" key="3">
    <source>
        <dbReference type="EMBL" id="KAF2487432.1"/>
    </source>
</evidence>
<feature type="compositionally biased region" description="Basic and acidic residues" evidence="1">
    <location>
        <begin position="159"/>
        <end position="169"/>
    </location>
</feature>
<dbReference type="Pfam" id="PF19189">
    <property type="entry name" value="Mtf2"/>
    <property type="match status" value="1"/>
</dbReference>
<evidence type="ECO:0000259" key="2">
    <source>
        <dbReference type="Pfam" id="PF19189"/>
    </source>
</evidence>
<feature type="region of interest" description="Disordered" evidence="1">
    <location>
        <begin position="90"/>
        <end position="126"/>
    </location>
</feature>
<dbReference type="InterPro" id="IPR043837">
    <property type="entry name" value="Mtf2-like_C"/>
</dbReference>
<evidence type="ECO:0000313" key="4">
    <source>
        <dbReference type="Proteomes" id="UP000799767"/>
    </source>
</evidence>
<dbReference type="PANTHER" id="PTHR39468">
    <property type="entry name" value="CHROMOSOME 7, WHOLE GENOME SHOTGUN SEQUENCE"/>
    <property type="match status" value="1"/>
</dbReference>